<reference evidence="9 10" key="1">
    <citation type="submission" date="2017-06" db="EMBL/GenBank/DDBJ databases">
        <title>Complete genome of Francisella halioticida.</title>
        <authorList>
            <person name="Sjodin A."/>
        </authorList>
    </citation>
    <scope>NUCLEOTIDE SEQUENCE [LARGE SCALE GENOMIC DNA]</scope>
    <source>
        <strain evidence="9 10">DSM 23729</strain>
    </source>
</reference>
<dbReference type="EC" id="2.1.1.67" evidence="4"/>
<dbReference type="GO" id="GO:0008119">
    <property type="term" value="F:thiopurine S-methyltransferase activity"/>
    <property type="evidence" value="ECO:0007669"/>
    <property type="project" value="UniProtKB-EC"/>
</dbReference>
<keyword evidence="6 9" id="KW-0489">Methyltransferase</keyword>
<dbReference type="PROSITE" id="PS51585">
    <property type="entry name" value="SAM_MT_TPMT"/>
    <property type="match status" value="1"/>
</dbReference>
<dbReference type="EMBL" id="CP022132">
    <property type="protein sequence ID" value="ASG67070.1"/>
    <property type="molecule type" value="Genomic_DNA"/>
</dbReference>
<evidence type="ECO:0000256" key="2">
    <source>
        <dbReference type="ARBA" id="ARBA00004496"/>
    </source>
</evidence>
<dbReference type="SUPFAM" id="SSF53335">
    <property type="entry name" value="S-adenosyl-L-methionine-dependent methyltransferases"/>
    <property type="match status" value="1"/>
</dbReference>
<dbReference type="RefSeq" id="WP_088771635.1">
    <property type="nucleotide sequence ID" value="NZ_AP023082.1"/>
</dbReference>
<dbReference type="GO" id="GO:0032259">
    <property type="term" value="P:methylation"/>
    <property type="evidence" value="ECO:0007669"/>
    <property type="project" value="UniProtKB-KW"/>
</dbReference>
<organism evidence="9 10">
    <name type="scientific">Francisella halioticida</name>
    <dbReference type="NCBI Taxonomy" id="549298"/>
    <lineage>
        <taxon>Bacteria</taxon>
        <taxon>Pseudomonadati</taxon>
        <taxon>Pseudomonadota</taxon>
        <taxon>Gammaproteobacteria</taxon>
        <taxon>Thiotrichales</taxon>
        <taxon>Francisellaceae</taxon>
        <taxon>Francisella</taxon>
    </lineage>
</organism>
<keyword evidence="7 9" id="KW-0808">Transferase</keyword>
<evidence type="ECO:0000256" key="1">
    <source>
        <dbReference type="ARBA" id="ARBA00000903"/>
    </source>
</evidence>
<dbReference type="PANTHER" id="PTHR10259:SF11">
    <property type="entry name" value="THIOPURINE S-METHYLTRANSFERASE"/>
    <property type="match status" value="1"/>
</dbReference>
<dbReference type="InterPro" id="IPR029063">
    <property type="entry name" value="SAM-dependent_MTases_sf"/>
</dbReference>
<comment type="similarity">
    <text evidence="3">Belongs to the class I-like SAM-binding methyltransferase superfamily. TPMT family.</text>
</comment>
<dbReference type="InterPro" id="IPR025835">
    <property type="entry name" value="Thiopurine_S-MeTrfase"/>
</dbReference>
<comment type="subcellular location">
    <subcellularLocation>
        <location evidence="2">Cytoplasm</location>
    </subcellularLocation>
</comment>
<dbReference type="Pfam" id="PF05724">
    <property type="entry name" value="TPMT"/>
    <property type="match status" value="1"/>
</dbReference>
<keyword evidence="8" id="KW-0949">S-adenosyl-L-methionine</keyword>
<dbReference type="Proteomes" id="UP000249910">
    <property type="component" value="Chromosome"/>
</dbReference>
<keyword evidence="10" id="KW-1185">Reference proteome</keyword>
<protein>
    <recommendedName>
        <fullName evidence="4">thiopurine S-methyltransferase</fullName>
        <ecNumber evidence="4">2.1.1.67</ecNumber>
    </recommendedName>
</protein>
<accession>A0ABM6LX02</accession>
<evidence type="ECO:0000256" key="6">
    <source>
        <dbReference type="ARBA" id="ARBA00022603"/>
    </source>
</evidence>
<proteinExistence type="inferred from homology"/>
<dbReference type="PANTHER" id="PTHR10259">
    <property type="entry name" value="THIOPURINE S-METHYLTRANSFERASE"/>
    <property type="match status" value="1"/>
</dbReference>
<dbReference type="PIRSF" id="PIRSF023956">
    <property type="entry name" value="Thiopurine_S-methyltransferase"/>
    <property type="match status" value="1"/>
</dbReference>
<comment type="catalytic activity">
    <reaction evidence="1">
        <text>S-adenosyl-L-methionine + a thiopurine = S-adenosyl-L-homocysteine + a thiopurine S-methylether.</text>
        <dbReference type="EC" id="2.1.1.67"/>
    </reaction>
</comment>
<gene>
    <name evidence="9" type="ORF">CDV26_00520</name>
</gene>
<sequence length="226" mass="26398">MNKVEIDNNQYWLNRWQNNDIENFSQESPNEFLIKHFSKLKITSSSTCLIPMCGSSIDILFFLSKGIKVIGIELSEKAAVSFFAENHIKYEIVDKNGYRYYKGDNVVIYVSDIFNLSEIVKNIPTFDIWYDRGAYIALPKELRAKYAKMMLEVCSGKTQILLLVMEHDRKSQTPPFSVSQDELIKNFSPNIEFTLIDSELRDNIPDYRKAEGMTFQYYKTYIREQG</sequence>
<dbReference type="InterPro" id="IPR008854">
    <property type="entry name" value="TPMT"/>
</dbReference>
<evidence type="ECO:0000256" key="7">
    <source>
        <dbReference type="ARBA" id="ARBA00022679"/>
    </source>
</evidence>
<evidence type="ECO:0000256" key="4">
    <source>
        <dbReference type="ARBA" id="ARBA00011905"/>
    </source>
</evidence>
<evidence type="ECO:0000313" key="9">
    <source>
        <dbReference type="EMBL" id="ASG67070.1"/>
    </source>
</evidence>
<dbReference type="Gene3D" id="3.40.50.150">
    <property type="entry name" value="Vaccinia Virus protein VP39"/>
    <property type="match status" value="1"/>
</dbReference>
<evidence type="ECO:0000313" key="10">
    <source>
        <dbReference type="Proteomes" id="UP000249910"/>
    </source>
</evidence>
<keyword evidence="5" id="KW-0963">Cytoplasm</keyword>
<evidence type="ECO:0000256" key="5">
    <source>
        <dbReference type="ARBA" id="ARBA00022490"/>
    </source>
</evidence>
<evidence type="ECO:0000256" key="3">
    <source>
        <dbReference type="ARBA" id="ARBA00008145"/>
    </source>
</evidence>
<evidence type="ECO:0000256" key="8">
    <source>
        <dbReference type="ARBA" id="ARBA00022691"/>
    </source>
</evidence>
<name>A0ABM6LX02_9GAMM</name>